<dbReference type="AlphaFoldDB" id="A0A7S4S7R2"/>
<sequence length="178" mass="19796">MMKSTQPWLSRRRGRRRIMFTTIKPPLFPGPSSFYDSVDNYNSYHNSSWQTRLIHNSVCRVHITCDVLYSSKHSRNLMDIYEPSSPPLPLPLFQIPNGINQDTLSTLSSRAMISPKDTVRKEDEETAAHPGQVMDVAREIVQGKGCGCCCCLRLDPSATTASAASIVDSSGTVSKTML</sequence>
<gene>
    <name evidence="1" type="ORF">DBRI00130_LOCUS30609</name>
</gene>
<accession>A0A7S4S7R2</accession>
<name>A0A7S4S7R2_9STRA</name>
<dbReference type="EMBL" id="HBNS01039259">
    <property type="protein sequence ID" value="CAE4637038.1"/>
    <property type="molecule type" value="Transcribed_RNA"/>
</dbReference>
<proteinExistence type="predicted"/>
<organism evidence="1">
    <name type="scientific">Ditylum brightwellii</name>
    <dbReference type="NCBI Taxonomy" id="49249"/>
    <lineage>
        <taxon>Eukaryota</taxon>
        <taxon>Sar</taxon>
        <taxon>Stramenopiles</taxon>
        <taxon>Ochrophyta</taxon>
        <taxon>Bacillariophyta</taxon>
        <taxon>Mediophyceae</taxon>
        <taxon>Lithodesmiophycidae</taxon>
        <taxon>Lithodesmiales</taxon>
        <taxon>Lithodesmiaceae</taxon>
        <taxon>Ditylum</taxon>
    </lineage>
</organism>
<protein>
    <submittedName>
        <fullName evidence="1">Uncharacterized protein</fullName>
    </submittedName>
</protein>
<reference evidence="1" key="1">
    <citation type="submission" date="2021-01" db="EMBL/GenBank/DDBJ databases">
        <authorList>
            <person name="Corre E."/>
            <person name="Pelletier E."/>
            <person name="Niang G."/>
            <person name="Scheremetjew M."/>
            <person name="Finn R."/>
            <person name="Kale V."/>
            <person name="Holt S."/>
            <person name="Cochrane G."/>
            <person name="Meng A."/>
            <person name="Brown T."/>
            <person name="Cohen L."/>
        </authorList>
    </citation>
    <scope>NUCLEOTIDE SEQUENCE</scope>
    <source>
        <strain evidence="1">GSO104</strain>
    </source>
</reference>
<evidence type="ECO:0000313" key="1">
    <source>
        <dbReference type="EMBL" id="CAE4637038.1"/>
    </source>
</evidence>